<dbReference type="WBParaSite" id="TREG1_70860.1">
    <property type="protein sequence ID" value="TREG1_70860.1"/>
    <property type="gene ID" value="TREG1_70860"/>
</dbReference>
<dbReference type="Gene3D" id="1.10.287.70">
    <property type="match status" value="3"/>
</dbReference>
<evidence type="ECO:0000256" key="1">
    <source>
        <dbReference type="ARBA" id="ARBA00004141"/>
    </source>
</evidence>
<proteinExistence type="inferred from homology"/>
<feature type="transmembrane region" description="Helical" evidence="10">
    <location>
        <begin position="835"/>
        <end position="854"/>
    </location>
</feature>
<comment type="subcellular location">
    <subcellularLocation>
        <location evidence="1">Membrane</location>
        <topology evidence="1">Multi-pass membrane protein</topology>
    </subcellularLocation>
</comment>
<evidence type="ECO:0000256" key="8">
    <source>
        <dbReference type="RuleBase" id="RU003857"/>
    </source>
</evidence>
<dbReference type="Proteomes" id="UP000050795">
    <property type="component" value="Unassembled WGS sequence"/>
</dbReference>
<feature type="compositionally biased region" description="Low complexity" evidence="9">
    <location>
        <begin position="615"/>
        <end position="629"/>
    </location>
</feature>
<dbReference type="GO" id="GO:0022841">
    <property type="term" value="F:potassium ion leak channel activity"/>
    <property type="evidence" value="ECO:0007669"/>
    <property type="project" value="TreeGrafter"/>
</dbReference>
<feature type="region of interest" description="Disordered" evidence="9">
    <location>
        <begin position="729"/>
        <end position="753"/>
    </location>
</feature>
<dbReference type="PRINTS" id="PR01333">
    <property type="entry name" value="2POREKCHANEL"/>
</dbReference>
<comment type="similarity">
    <text evidence="8">Belongs to the two pore domain potassium channel (TC 1.A.1.8) family.</text>
</comment>
<keyword evidence="12" id="KW-1185">Reference proteome</keyword>
<organism evidence="12 13">
    <name type="scientific">Trichobilharzia regenti</name>
    <name type="common">Nasal bird schistosome</name>
    <dbReference type="NCBI Taxonomy" id="157069"/>
    <lineage>
        <taxon>Eukaryota</taxon>
        <taxon>Metazoa</taxon>
        <taxon>Spiralia</taxon>
        <taxon>Lophotrochozoa</taxon>
        <taxon>Platyhelminthes</taxon>
        <taxon>Trematoda</taxon>
        <taxon>Digenea</taxon>
        <taxon>Strigeidida</taxon>
        <taxon>Schistosomatoidea</taxon>
        <taxon>Schistosomatidae</taxon>
        <taxon>Trichobilharzia</taxon>
    </lineage>
</organism>
<evidence type="ECO:0000256" key="4">
    <source>
        <dbReference type="ARBA" id="ARBA00022989"/>
    </source>
</evidence>
<evidence type="ECO:0000256" key="2">
    <source>
        <dbReference type="ARBA" id="ARBA00022448"/>
    </source>
</evidence>
<feature type="domain" description="Potassium channel" evidence="11">
    <location>
        <begin position="812"/>
        <end position="889"/>
    </location>
</feature>
<dbReference type="AlphaFoldDB" id="A0AA85KDQ1"/>
<feature type="domain" description="Potassium channel" evidence="11">
    <location>
        <begin position="482"/>
        <end position="538"/>
    </location>
</feature>
<feature type="transmembrane region" description="Helical" evidence="10">
    <location>
        <begin position="866"/>
        <end position="887"/>
    </location>
</feature>
<name>A0AA85KDQ1_TRIRE</name>
<dbReference type="PANTHER" id="PTHR11003">
    <property type="entry name" value="POTASSIUM CHANNEL, SUBFAMILY K"/>
    <property type="match status" value="1"/>
</dbReference>
<evidence type="ECO:0000256" key="10">
    <source>
        <dbReference type="SAM" id="Phobius"/>
    </source>
</evidence>
<keyword evidence="7 8" id="KW-0407">Ion channel</keyword>
<dbReference type="InterPro" id="IPR003280">
    <property type="entry name" value="2pore_dom_K_chnl"/>
</dbReference>
<feature type="region of interest" description="Disordered" evidence="9">
    <location>
        <begin position="610"/>
        <end position="629"/>
    </location>
</feature>
<evidence type="ECO:0000313" key="12">
    <source>
        <dbReference type="Proteomes" id="UP000050795"/>
    </source>
</evidence>
<keyword evidence="5 8" id="KW-0406">Ion transport</keyword>
<evidence type="ECO:0000256" key="9">
    <source>
        <dbReference type="SAM" id="MobiDB-lite"/>
    </source>
</evidence>
<sequence length="914" mass="104647">MTAKTSIESKYMYIRPHLNTDFHLYHSNSLTSRVPSNRIVKAPNYRNYSTVKNPYNYNNTKLELPEDMSYVNSIVLPSHQHNHFSQQVFKSNLPPIITNKSVSMFSNAPINTVMNDSTTAVRDNIKVNTPNKDNDDSAENISKNHETILCLKRLFTFLLSHVGLAILVVVYTVIGGSMFYAVERDHESQIKIKMFETRKKLVEELMFEWRNTQIELLDTLINHVNIIHQFEQTNLGRKFKNQTNLYDSIERLAIINSEFYKESNKRLLFSDLKDEQKQHLAGLSWYLSSLGWSKRILPQWWFHRNYTQFTPLQNLNNNTATIDIINELHGVMTNNSMNQSLQGKDVTPTDSVTNRNDYALHNSYMLKAQVLPTATATTTPTTVTTTAPRITSPDSDEMNTKFVNNNKTNYSLHLNYFSTELINSLPKHLILLAKLDDILPKIINQSSMLENALQKKLTEYVEQIVIAIKDEGWNGSEHIDDFNWTFEGSILFAVTIITTIGYGHVTPHTPLGKFLTMMYALFGIPLFFCYLSNSGNYMASLFQVFYIRICQPAFVQFKKCLKRCCNRKVKQESKLSKNINNNNEILVCQNSSPSSLSYAPRYKRYKRALPNTTYSSSKNNSSSSSMSISPTINKHLPNQYLNNGIPNRNLSENLNYDNMNRQNIPWTYKLSQTVSYRPEDLLDHVISTPSYANAQNYPSQMFDFNNNPYTINPYTKHHTPLETYELSSYHSTASHSMHEQSSSELNHHPPNNNNNINSTCELPTLMTSTKTTSQQFKQNKNNLELPNSSMNESVKSSNEPVTTVPLTLTILMMTVYILLGATVFCLWESTDYLKWSYFCFVTLSTIGFGDIVPGTKIDSQNPKEKMIALALYVALGLSLFAMCFNLMEEEVTAKLKRIGRRIGVTQSTKKKSKA</sequence>
<feature type="transmembrane region" description="Helical" evidence="10">
    <location>
        <begin position="484"/>
        <end position="505"/>
    </location>
</feature>
<keyword evidence="6 10" id="KW-0472">Membrane</keyword>
<accession>A0AA85KDQ1</accession>
<dbReference type="Pfam" id="PF07885">
    <property type="entry name" value="Ion_trans_2"/>
    <property type="match status" value="2"/>
</dbReference>
<evidence type="ECO:0000313" key="13">
    <source>
        <dbReference type="WBParaSite" id="TREG1_70860.1"/>
    </source>
</evidence>
<dbReference type="SUPFAM" id="SSF81324">
    <property type="entry name" value="Voltage-gated potassium channels"/>
    <property type="match status" value="2"/>
</dbReference>
<reference evidence="13" key="2">
    <citation type="submission" date="2023-11" db="UniProtKB">
        <authorList>
            <consortium name="WormBaseParasite"/>
        </authorList>
    </citation>
    <scope>IDENTIFICATION</scope>
</reference>
<dbReference type="PANTHER" id="PTHR11003:SF334">
    <property type="entry name" value="FI03418P"/>
    <property type="match status" value="1"/>
</dbReference>
<evidence type="ECO:0000259" key="11">
    <source>
        <dbReference type="Pfam" id="PF07885"/>
    </source>
</evidence>
<feature type="transmembrane region" description="Helical" evidence="10">
    <location>
        <begin position="511"/>
        <end position="531"/>
    </location>
</feature>
<dbReference type="GO" id="GO:0005886">
    <property type="term" value="C:plasma membrane"/>
    <property type="evidence" value="ECO:0007669"/>
    <property type="project" value="TreeGrafter"/>
</dbReference>
<feature type="transmembrane region" description="Helical" evidence="10">
    <location>
        <begin position="806"/>
        <end position="829"/>
    </location>
</feature>
<evidence type="ECO:0000256" key="7">
    <source>
        <dbReference type="ARBA" id="ARBA00023303"/>
    </source>
</evidence>
<keyword evidence="4 10" id="KW-1133">Transmembrane helix</keyword>
<evidence type="ECO:0000256" key="6">
    <source>
        <dbReference type="ARBA" id="ARBA00023136"/>
    </source>
</evidence>
<keyword evidence="2 8" id="KW-0813">Transport</keyword>
<dbReference type="GO" id="GO:0015271">
    <property type="term" value="F:outward rectifier potassium channel activity"/>
    <property type="evidence" value="ECO:0007669"/>
    <property type="project" value="TreeGrafter"/>
</dbReference>
<protein>
    <recommendedName>
        <fullName evidence="11">Potassium channel domain-containing protein</fullName>
    </recommendedName>
</protein>
<evidence type="ECO:0000256" key="5">
    <source>
        <dbReference type="ARBA" id="ARBA00023065"/>
    </source>
</evidence>
<reference evidence="12" key="1">
    <citation type="submission" date="2022-06" db="EMBL/GenBank/DDBJ databases">
        <authorList>
            <person name="Berger JAMES D."/>
            <person name="Berger JAMES D."/>
        </authorList>
    </citation>
    <scope>NUCLEOTIDE SEQUENCE [LARGE SCALE GENOMIC DNA]</scope>
</reference>
<feature type="compositionally biased region" description="Polar residues" evidence="9">
    <location>
        <begin position="729"/>
        <end position="744"/>
    </location>
</feature>
<dbReference type="InterPro" id="IPR013099">
    <property type="entry name" value="K_chnl_dom"/>
</dbReference>
<feature type="transmembrane region" description="Helical" evidence="10">
    <location>
        <begin position="154"/>
        <end position="182"/>
    </location>
</feature>
<evidence type="ECO:0000256" key="3">
    <source>
        <dbReference type="ARBA" id="ARBA00022692"/>
    </source>
</evidence>
<keyword evidence="3 8" id="KW-0812">Transmembrane</keyword>
<dbReference type="GO" id="GO:0030322">
    <property type="term" value="P:stabilization of membrane potential"/>
    <property type="evidence" value="ECO:0007669"/>
    <property type="project" value="TreeGrafter"/>
</dbReference>